<proteinExistence type="predicted"/>
<dbReference type="AlphaFoldDB" id="W2H173"/>
<dbReference type="Proteomes" id="UP000053864">
    <property type="component" value="Unassembled WGS sequence"/>
</dbReference>
<evidence type="ECO:0000313" key="2">
    <source>
        <dbReference type="EMBL" id="ETL41726.1"/>
    </source>
</evidence>
<reference evidence="1" key="1">
    <citation type="submission" date="2013-11" db="EMBL/GenBank/DDBJ databases">
        <title>The Genome Sequence of Phytophthora parasitica CJ02B3.</title>
        <authorList>
            <consortium name="The Broad Institute Genomics Platform"/>
            <person name="Russ C."/>
            <person name="Tyler B."/>
            <person name="Panabieres F."/>
            <person name="Shan W."/>
            <person name="Tripathy S."/>
            <person name="Grunwald N."/>
            <person name="Machado M."/>
            <person name="Johnson C.S."/>
            <person name="Arredondo F."/>
            <person name="Hong C."/>
            <person name="Coffey M."/>
            <person name="Young S.K."/>
            <person name="Zeng Q."/>
            <person name="Gargeya S."/>
            <person name="Fitzgerald M."/>
            <person name="Abouelleil A."/>
            <person name="Alvarado L."/>
            <person name="Chapman S.B."/>
            <person name="Gainer-Dewar J."/>
            <person name="Goldberg J."/>
            <person name="Griggs A."/>
            <person name="Gujja S."/>
            <person name="Hansen M."/>
            <person name="Howarth C."/>
            <person name="Imamovic A."/>
            <person name="Ireland A."/>
            <person name="Larimer J."/>
            <person name="McCowan C."/>
            <person name="Murphy C."/>
            <person name="Pearson M."/>
            <person name="Poon T.W."/>
            <person name="Priest M."/>
            <person name="Roberts A."/>
            <person name="Saif S."/>
            <person name="Shea T."/>
            <person name="Sykes S."/>
            <person name="Wortman J."/>
            <person name="Nusbaum C."/>
            <person name="Birren B."/>
        </authorList>
    </citation>
    <scope>NUCLEOTIDE SEQUENCE [LARGE SCALE GENOMIC DNA]</scope>
    <source>
        <strain evidence="1">CJ02B3</strain>
    </source>
</reference>
<dbReference type="Proteomes" id="UP000053236">
    <property type="component" value="Unassembled WGS sequence"/>
</dbReference>
<evidence type="ECO:0000313" key="3">
    <source>
        <dbReference type="Proteomes" id="UP000053864"/>
    </source>
</evidence>
<protein>
    <submittedName>
        <fullName evidence="1">Uncharacterized protein</fullName>
    </submittedName>
</protein>
<dbReference type="EMBL" id="KI685948">
    <property type="protein sequence ID" value="ETK88325.1"/>
    <property type="molecule type" value="Genomic_DNA"/>
</dbReference>
<gene>
    <name evidence="1" type="ORF">L915_07409</name>
    <name evidence="2" type="ORF">L916_07353</name>
</gene>
<name>W2H173_PHYNI</name>
<evidence type="ECO:0000313" key="1">
    <source>
        <dbReference type="EMBL" id="ETK88325.1"/>
    </source>
</evidence>
<reference evidence="2 3" key="2">
    <citation type="submission" date="2013-11" db="EMBL/GenBank/DDBJ databases">
        <title>The Genome Sequence of Phytophthora parasitica CJ05E6.</title>
        <authorList>
            <consortium name="The Broad Institute Genomics Platform"/>
            <person name="Russ C."/>
            <person name="Tyler B."/>
            <person name="Panabieres F."/>
            <person name="Shan W."/>
            <person name="Tripathy S."/>
            <person name="Grunwald N."/>
            <person name="Machado M."/>
            <person name="Johnson C.S."/>
            <person name="Arredondo F."/>
            <person name="Hong C."/>
            <person name="Coffey M."/>
            <person name="Young S.K."/>
            <person name="Zeng Q."/>
            <person name="Gargeya S."/>
            <person name="Fitzgerald M."/>
            <person name="Abouelleil A."/>
            <person name="Alvarado L."/>
            <person name="Chapman S.B."/>
            <person name="Gainer-Dewar J."/>
            <person name="Goldberg J."/>
            <person name="Griggs A."/>
            <person name="Gujja S."/>
            <person name="Hansen M."/>
            <person name="Howarth C."/>
            <person name="Imamovic A."/>
            <person name="Ireland A."/>
            <person name="Larimer J."/>
            <person name="McCowan C."/>
            <person name="Murphy C."/>
            <person name="Pearson M."/>
            <person name="Poon T.W."/>
            <person name="Priest M."/>
            <person name="Roberts A."/>
            <person name="Saif S."/>
            <person name="Shea T."/>
            <person name="Sykes S."/>
            <person name="Wortman J."/>
            <person name="Nusbaum C."/>
            <person name="Birren B."/>
        </authorList>
    </citation>
    <scope>NUCLEOTIDE SEQUENCE [LARGE SCALE GENOMIC DNA]</scope>
    <source>
        <strain evidence="2 3">CJ05E6</strain>
    </source>
</reference>
<dbReference type="EMBL" id="KI672555">
    <property type="protein sequence ID" value="ETL41726.1"/>
    <property type="molecule type" value="Genomic_DNA"/>
</dbReference>
<organism evidence="1">
    <name type="scientific">Phytophthora nicotianae</name>
    <name type="common">Potato buckeye rot agent</name>
    <name type="synonym">Phytophthora parasitica</name>
    <dbReference type="NCBI Taxonomy" id="4792"/>
    <lineage>
        <taxon>Eukaryota</taxon>
        <taxon>Sar</taxon>
        <taxon>Stramenopiles</taxon>
        <taxon>Oomycota</taxon>
        <taxon>Peronosporomycetes</taxon>
        <taxon>Peronosporales</taxon>
        <taxon>Peronosporaceae</taxon>
        <taxon>Phytophthora</taxon>
    </lineage>
</organism>
<sequence>MGTPAFNHSSTARASILCLKFVSISCFDNCASAATRNEDEERGELTDFQTEDG</sequence>
<accession>W2H173</accession>